<dbReference type="AlphaFoldDB" id="A0A837ID95"/>
<dbReference type="Proteomes" id="UP000034078">
    <property type="component" value="Unassembled WGS sequence"/>
</dbReference>
<evidence type="ECO:0000313" key="1">
    <source>
        <dbReference type="EMBL" id="KKT98915.1"/>
    </source>
</evidence>
<comment type="caution">
    <text evidence="1">The sequence shown here is derived from an EMBL/GenBank/DDBJ whole genome shotgun (WGS) entry which is preliminary data.</text>
</comment>
<feature type="non-terminal residue" evidence="1">
    <location>
        <position position="311"/>
    </location>
</feature>
<dbReference type="EMBL" id="LCKO01000017">
    <property type="protein sequence ID" value="KKT98915.1"/>
    <property type="molecule type" value="Genomic_DNA"/>
</dbReference>
<sequence>MSLKNLGSFLLALWADLWRFVFPNSKYQPQKEATMPIFFTPEQLKEKLQDRAFQLEMVYWLESTIRPLENDALYLMVAHNRASTVRPIDTACIQAVLDRLEASAIISNDPFVAKAYQNEIDAALFGAMFHDNATGVQHRYIDNEWELNHAELAAWIFYHATEGLLIEPVRRLTAYAIAAHPHMTKEMTAKNGSVRKPWRDQIFTFGKTPVRLAVWITRWTDRLENGGDSATHFVRHALATIDGARVGGLDLHGVDWYNFNDQLKYIFTPKAIVTEIPVLDQDKKPVMKDNKPVVNKVPSMLQHLKGYASSA</sequence>
<reference evidence="1 2" key="1">
    <citation type="journal article" date="2015" name="Nature">
        <title>rRNA introns, odd ribosomes, and small enigmatic genomes across a large radiation of phyla.</title>
        <authorList>
            <person name="Brown C.T."/>
            <person name="Hug L.A."/>
            <person name="Thomas B.C."/>
            <person name="Sharon I."/>
            <person name="Castelle C.J."/>
            <person name="Singh A."/>
            <person name="Wilkins M.J."/>
            <person name="Williams K.H."/>
            <person name="Banfield J.F."/>
        </authorList>
    </citation>
    <scope>NUCLEOTIDE SEQUENCE [LARGE SCALE GENOMIC DNA]</scope>
</reference>
<protein>
    <submittedName>
        <fullName evidence="1">Uncharacterized protein</fullName>
    </submittedName>
</protein>
<accession>A0A837ID95</accession>
<gene>
    <name evidence="1" type="ORF">UX01_C0017G0001</name>
</gene>
<evidence type="ECO:0000313" key="2">
    <source>
        <dbReference type="Proteomes" id="UP000034078"/>
    </source>
</evidence>
<organism evidence="1 2">
    <name type="scientific">Candidatus Collierbacteria bacterium GW2011_GWB2_45_17</name>
    <dbReference type="NCBI Taxonomy" id="1618388"/>
    <lineage>
        <taxon>Bacteria</taxon>
        <taxon>Candidatus Collieribacteriota</taxon>
    </lineage>
</organism>
<proteinExistence type="predicted"/>
<name>A0A837ID95_9BACT</name>